<gene>
    <name evidence="2" type="ordered locus">Clocl_0040</name>
</gene>
<dbReference type="KEGG" id="ccl:Clocl_0040"/>
<sequence precursor="true">MKLRLLISALTNYRNLGILIVLSVLSSSLESDMSYIAYVASFVVYLGFSLQSFTSKKFQDNFIHESKKKQIKNLDEMCKKLADETKAYTNAAYYKKLCSIMEDKTEIVQAYFKDEFNYLKERITEQTLNLVITYIKLLKNFCKRCRDLNLTDINPIIERINQNRRKLDFIKDQKVYEDLKKNIEMDEKILNRLKEEKQDLERIDTKLDYIKSTVSMFKHQIGMSMESEEMIEKIENTLNEATALESVLEKRHKKRNSAF</sequence>
<protein>
    <recommendedName>
        <fullName evidence="4">5-bromo-4-chloroindolyl phosphate hydrolysis protein</fullName>
    </recommendedName>
</protein>
<keyword evidence="3" id="KW-1185">Reference proteome</keyword>
<name>G8LYT0_ACECE</name>
<evidence type="ECO:0008006" key="4">
    <source>
        <dbReference type="Google" id="ProtNLM"/>
    </source>
</evidence>
<reference evidence="2 3" key="2">
    <citation type="journal article" date="2012" name="Stand. Genomic Sci.">
        <title>Complete Genome Sequence of Clostridium clariflavum DSM 19732.</title>
        <authorList>
            <person name="Izquierdo J.A."/>
            <person name="Goodwin L."/>
            <person name="Davenport K.W."/>
            <person name="Teshima H."/>
            <person name="Bruce D."/>
            <person name="Detter C."/>
            <person name="Tapia R."/>
            <person name="Han S."/>
            <person name="Land M."/>
            <person name="Hauser L."/>
            <person name="Jeffries C.D."/>
            <person name="Han J."/>
            <person name="Pitluck S."/>
            <person name="Nolan M."/>
            <person name="Chen A."/>
            <person name="Huntemann M."/>
            <person name="Mavromatis K."/>
            <person name="Mikhailova N."/>
            <person name="Liolios K."/>
            <person name="Woyke T."/>
            <person name="Lynd L.R."/>
        </authorList>
    </citation>
    <scope>NUCLEOTIDE SEQUENCE [LARGE SCALE GENOMIC DNA]</scope>
    <source>
        <strain evidence="3">DSM 19732 / NBRC 101661 / EBR45</strain>
    </source>
</reference>
<evidence type="ECO:0000313" key="3">
    <source>
        <dbReference type="Proteomes" id="UP000005435"/>
    </source>
</evidence>
<dbReference type="EMBL" id="CP003065">
    <property type="protein sequence ID" value="AEV66798.1"/>
    <property type="molecule type" value="Genomic_DNA"/>
</dbReference>
<accession>G8LYT0</accession>
<dbReference type="Proteomes" id="UP000005435">
    <property type="component" value="Chromosome"/>
</dbReference>
<dbReference type="HOGENOM" id="CLU_1072420_0_0_9"/>
<dbReference type="eggNOG" id="ENOG5032FYH">
    <property type="taxonomic scope" value="Bacteria"/>
</dbReference>
<evidence type="ECO:0000313" key="2">
    <source>
        <dbReference type="EMBL" id="AEV66798.1"/>
    </source>
</evidence>
<dbReference type="STRING" id="720554.Clocl_0040"/>
<feature type="coiled-coil region" evidence="1">
    <location>
        <begin position="176"/>
        <end position="251"/>
    </location>
</feature>
<dbReference type="AlphaFoldDB" id="G8LYT0"/>
<dbReference type="RefSeq" id="WP_014253436.1">
    <property type="nucleotide sequence ID" value="NC_016627.1"/>
</dbReference>
<proteinExistence type="predicted"/>
<evidence type="ECO:0000256" key="1">
    <source>
        <dbReference type="SAM" id="Coils"/>
    </source>
</evidence>
<reference evidence="3" key="1">
    <citation type="submission" date="2011-12" db="EMBL/GenBank/DDBJ databases">
        <title>Complete sequence of Clostridium clariflavum DSM 19732.</title>
        <authorList>
            <consortium name="US DOE Joint Genome Institute"/>
            <person name="Lucas S."/>
            <person name="Han J."/>
            <person name="Lapidus A."/>
            <person name="Cheng J.-F."/>
            <person name="Goodwin L."/>
            <person name="Pitluck S."/>
            <person name="Peters L."/>
            <person name="Teshima H."/>
            <person name="Detter J.C."/>
            <person name="Han C."/>
            <person name="Tapia R."/>
            <person name="Land M."/>
            <person name="Hauser L."/>
            <person name="Kyrpides N."/>
            <person name="Ivanova N."/>
            <person name="Pagani I."/>
            <person name="Kitzmiller T."/>
            <person name="Lynd L."/>
            <person name="Izquierdo J."/>
            <person name="Woyke T."/>
        </authorList>
    </citation>
    <scope>NUCLEOTIDE SEQUENCE [LARGE SCALE GENOMIC DNA]</scope>
    <source>
        <strain evidence="3">DSM 19732 / NBRC 101661 / EBR45</strain>
    </source>
</reference>
<organism evidence="2 3">
    <name type="scientific">Acetivibrio clariflavus (strain DSM 19732 / NBRC 101661 / EBR45)</name>
    <name type="common">Clostridium clariflavum</name>
    <dbReference type="NCBI Taxonomy" id="720554"/>
    <lineage>
        <taxon>Bacteria</taxon>
        <taxon>Bacillati</taxon>
        <taxon>Bacillota</taxon>
        <taxon>Clostridia</taxon>
        <taxon>Eubacteriales</taxon>
        <taxon>Oscillospiraceae</taxon>
        <taxon>Acetivibrio</taxon>
    </lineage>
</organism>
<keyword evidence="1" id="KW-0175">Coiled coil</keyword>
<dbReference type="OrthoDB" id="2081598at2"/>